<evidence type="ECO:0000313" key="2">
    <source>
        <dbReference type="EMBL" id="CAI5456372.1"/>
    </source>
</evidence>
<dbReference type="OrthoDB" id="10047996at2759"/>
<feature type="region of interest" description="Disordered" evidence="1">
    <location>
        <begin position="15"/>
        <end position="35"/>
    </location>
</feature>
<sequence length="532" mass="60989">MRPRTPNIIQDAHDVATSSTHDFQQQQQTEFSQEEIDTDSYCCRIDQAVASSSDVSFDPLIVEEDHPQHRKRRRRRPELRNVENNVDEGNGIDEDVDYLMKITAAATNIPPINVPQPQILSDSKKTSSPRRYRLNTDIQSRIFRVTLLIHLFSLFACTATSHFVRSHDQSTENSNCTSFAFSTEQRKSTNFTLKTCQKWKNSSIEHICKHDAKNRPAILSDIYLFTEYQPLSLFDIFAANSKNKANTSEWRLINGVNSTKCVFGNQDECGHCFKMFNDTINKLEVAYSSFDTTLSRFDCQIANDSATATRPFSPNATCANCKLWYRRWLLVQELNIWKSKPCINWCYYTQLACPHLAPAKVWDYAGHPSFQCRDMDIDSWRQECDCIHPCDVQGVVPNGTIGNEPSIRHDFFAAEVHCKQRKKECQKQASKKSSQTTKKPTTTSKITSTTTTTSETITSIVQFSRYHVIFPFVGCYVAFFLKQYLTTKHDVACCDNSILPVNNLSRVFCSVAYNHLRSINNYFIHCAKSFKN</sequence>
<evidence type="ECO:0000256" key="1">
    <source>
        <dbReference type="SAM" id="MobiDB-lite"/>
    </source>
</evidence>
<name>A0A9P1NCC8_9PELO</name>
<dbReference type="AlphaFoldDB" id="A0A9P1NCC8"/>
<feature type="region of interest" description="Disordered" evidence="1">
    <location>
        <begin position="59"/>
        <end position="87"/>
    </location>
</feature>
<gene>
    <name evidence="2" type="ORF">CAMP_LOCUS19009</name>
</gene>
<comment type="caution">
    <text evidence="2">The sequence shown here is derived from an EMBL/GenBank/DDBJ whole genome shotgun (WGS) entry which is preliminary data.</text>
</comment>
<dbReference type="Proteomes" id="UP001152747">
    <property type="component" value="Unassembled WGS sequence"/>
</dbReference>
<feature type="compositionally biased region" description="Low complexity" evidence="1">
    <location>
        <begin position="17"/>
        <end position="31"/>
    </location>
</feature>
<keyword evidence="3" id="KW-1185">Reference proteome</keyword>
<evidence type="ECO:0000313" key="3">
    <source>
        <dbReference type="Proteomes" id="UP001152747"/>
    </source>
</evidence>
<feature type="compositionally biased region" description="Basic residues" evidence="1">
    <location>
        <begin position="68"/>
        <end position="77"/>
    </location>
</feature>
<proteinExistence type="predicted"/>
<organism evidence="2 3">
    <name type="scientific">Caenorhabditis angaria</name>
    <dbReference type="NCBI Taxonomy" id="860376"/>
    <lineage>
        <taxon>Eukaryota</taxon>
        <taxon>Metazoa</taxon>
        <taxon>Ecdysozoa</taxon>
        <taxon>Nematoda</taxon>
        <taxon>Chromadorea</taxon>
        <taxon>Rhabditida</taxon>
        <taxon>Rhabditina</taxon>
        <taxon>Rhabditomorpha</taxon>
        <taxon>Rhabditoidea</taxon>
        <taxon>Rhabditidae</taxon>
        <taxon>Peloderinae</taxon>
        <taxon>Caenorhabditis</taxon>
    </lineage>
</organism>
<dbReference type="EMBL" id="CANHGI010000006">
    <property type="protein sequence ID" value="CAI5456372.1"/>
    <property type="molecule type" value="Genomic_DNA"/>
</dbReference>
<protein>
    <submittedName>
        <fullName evidence="2">Uncharacterized protein</fullName>
    </submittedName>
</protein>
<accession>A0A9P1NCC8</accession>
<feature type="compositionally biased region" description="Low complexity" evidence="1">
    <location>
        <begin position="431"/>
        <end position="448"/>
    </location>
</feature>
<reference evidence="2" key="1">
    <citation type="submission" date="2022-11" db="EMBL/GenBank/DDBJ databases">
        <authorList>
            <person name="Kikuchi T."/>
        </authorList>
    </citation>
    <scope>NUCLEOTIDE SEQUENCE</scope>
    <source>
        <strain evidence="2">PS1010</strain>
    </source>
</reference>
<feature type="region of interest" description="Disordered" evidence="1">
    <location>
        <begin position="427"/>
        <end position="448"/>
    </location>
</feature>